<dbReference type="Pfam" id="PF13041">
    <property type="entry name" value="PPR_2"/>
    <property type="match status" value="2"/>
</dbReference>
<name>A0ABN9QHJ5_9DINO</name>
<feature type="repeat" description="PPR" evidence="2">
    <location>
        <begin position="220"/>
        <end position="254"/>
    </location>
</feature>
<feature type="repeat" description="PPR" evidence="2">
    <location>
        <begin position="9"/>
        <end position="43"/>
    </location>
</feature>
<evidence type="ECO:0000256" key="1">
    <source>
        <dbReference type="ARBA" id="ARBA00022737"/>
    </source>
</evidence>
<evidence type="ECO:0008006" key="5">
    <source>
        <dbReference type="Google" id="ProtNLM"/>
    </source>
</evidence>
<protein>
    <recommendedName>
        <fullName evidence="5">Pentacotripeptide-repeat region of PRORP domain-containing protein</fullName>
    </recommendedName>
</protein>
<keyword evidence="4" id="KW-1185">Reference proteome</keyword>
<dbReference type="Pfam" id="PF01535">
    <property type="entry name" value="PPR"/>
    <property type="match status" value="2"/>
</dbReference>
<keyword evidence="1" id="KW-0677">Repeat</keyword>
<dbReference type="Proteomes" id="UP001189429">
    <property type="component" value="Unassembled WGS sequence"/>
</dbReference>
<evidence type="ECO:0000256" key="2">
    <source>
        <dbReference type="PROSITE-ProRule" id="PRU00708"/>
    </source>
</evidence>
<accession>A0ABN9QHJ5</accession>
<comment type="caution">
    <text evidence="3">The sequence shown here is derived from an EMBL/GenBank/DDBJ whole genome shotgun (WGS) entry which is preliminary data.</text>
</comment>
<dbReference type="NCBIfam" id="TIGR00756">
    <property type="entry name" value="PPR"/>
    <property type="match status" value="3"/>
</dbReference>
<proteinExistence type="predicted"/>
<dbReference type="PROSITE" id="PS51257">
    <property type="entry name" value="PROKAR_LIPOPROTEIN"/>
    <property type="match status" value="1"/>
</dbReference>
<dbReference type="PANTHER" id="PTHR47936:SF1">
    <property type="entry name" value="PENTATRICOPEPTIDE REPEAT-CONTAINING PROTEIN GUN1, CHLOROPLASTIC"/>
    <property type="match status" value="1"/>
</dbReference>
<dbReference type="PANTHER" id="PTHR47936">
    <property type="entry name" value="PPR_LONG DOMAIN-CONTAINING PROTEIN"/>
    <property type="match status" value="1"/>
</dbReference>
<evidence type="ECO:0000313" key="4">
    <source>
        <dbReference type="Proteomes" id="UP001189429"/>
    </source>
</evidence>
<dbReference type="EMBL" id="CAUYUJ010002969">
    <property type="protein sequence ID" value="CAK0803183.1"/>
    <property type="molecule type" value="Genomic_DNA"/>
</dbReference>
<organism evidence="3 4">
    <name type="scientific">Prorocentrum cordatum</name>
    <dbReference type="NCBI Taxonomy" id="2364126"/>
    <lineage>
        <taxon>Eukaryota</taxon>
        <taxon>Sar</taxon>
        <taxon>Alveolata</taxon>
        <taxon>Dinophyceae</taxon>
        <taxon>Prorocentrales</taxon>
        <taxon>Prorocentraceae</taxon>
        <taxon>Prorocentrum</taxon>
    </lineage>
</organism>
<dbReference type="InterPro" id="IPR011990">
    <property type="entry name" value="TPR-like_helical_dom_sf"/>
</dbReference>
<reference evidence="3" key="1">
    <citation type="submission" date="2023-10" db="EMBL/GenBank/DDBJ databases">
        <authorList>
            <person name="Chen Y."/>
            <person name="Shah S."/>
            <person name="Dougan E. K."/>
            <person name="Thang M."/>
            <person name="Chan C."/>
        </authorList>
    </citation>
    <scope>NUCLEOTIDE SEQUENCE [LARGE SCALE GENOMIC DNA]</scope>
</reference>
<dbReference type="PROSITE" id="PS51375">
    <property type="entry name" value="PPR"/>
    <property type="match status" value="4"/>
</dbReference>
<evidence type="ECO:0000313" key="3">
    <source>
        <dbReference type="EMBL" id="CAK0803183.1"/>
    </source>
</evidence>
<dbReference type="InterPro" id="IPR002885">
    <property type="entry name" value="PPR_rpt"/>
</dbReference>
<feature type="repeat" description="PPR" evidence="2">
    <location>
        <begin position="44"/>
        <end position="78"/>
    </location>
</feature>
<gene>
    <name evidence="3" type="ORF">PCOR1329_LOCUS10466</name>
</gene>
<dbReference type="Gene3D" id="1.25.40.10">
    <property type="entry name" value="Tetratricopeptide repeat domain"/>
    <property type="match status" value="2"/>
</dbReference>
<sequence length="350" mass="38345">MREMKLEPDVIAYCAVIGACGKGEQWQRALALFNEMREATLEPNVMCYNAGASACATAGQWQWALALLSEMWETRLEPDVIQLQRWDQRVPEWRAVAAVAGAAQRDVGGEGGAQRPLLSYSACISACESGEQWQRALTLLGEMWEAKVAPNVISYNALIGASGKSEQWQLVLALLGEMRGAAVEPDVIFSYNSVISACKMWQRALVLFREMWEVKLQPMAIITYNVGISACATGEQWQRALSLFCEMRAAKVEPDAILLQHWDQRLREGLAMAAGVDFVQRDAAGDRGARPLVSYSTGISLCEKGLQLQRAVALLSELVKATSNLTSSSYIQSTTLSSARTRRADSGSGL</sequence>
<feature type="repeat" description="PPR" evidence="2">
    <location>
        <begin position="151"/>
        <end position="185"/>
    </location>
</feature>